<accession>A0ABT0YPY0</accession>
<dbReference type="InterPro" id="IPR010737">
    <property type="entry name" value="4-carb_acid_sugar_kinase_N"/>
</dbReference>
<keyword evidence="5" id="KW-0067">ATP-binding</keyword>
<organism evidence="15 16">
    <name type="scientific">Caldimonas mangrovi</name>
    <dbReference type="NCBI Taxonomy" id="2944811"/>
    <lineage>
        <taxon>Bacteria</taxon>
        <taxon>Pseudomonadati</taxon>
        <taxon>Pseudomonadota</taxon>
        <taxon>Betaproteobacteria</taxon>
        <taxon>Burkholderiales</taxon>
        <taxon>Sphaerotilaceae</taxon>
        <taxon>Caldimonas</taxon>
    </lineage>
</organism>
<dbReference type="NCBIfam" id="NF043035">
    <property type="entry name" value="OxoTetrKin"/>
    <property type="match status" value="1"/>
</dbReference>
<comment type="function">
    <text evidence="9">Catalyzes the ATP-dependent phosphorylation of 3-oxo-tetronate to 3-oxo-tetronate 4-phosphate.</text>
</comment>
<evidence type="ECO:0000259" key="14">
    <source>
        <dbReference type="Pfam" id="PF17042"/>
    </source>
</evidence>
<feature type="domain" description="Four-carbon acid sugar kinase N-terminal" evidence="13">
    <location>
        <begin position="11"/>
        <end position="234"/>
    </location>
</feature>
<dbReference type="EMBL" id="JAMKFE010000008">
    <property type="protein sequence ID" value="MCM5680784.1"/>
    <property type="molecule type" value="Genomic_DNA"/>
</dbReference>
<dbReference type="InterPro" id="IPR031475">
    <property type="entry name" value="NBD_C"/>
</dbReference>
<dbReference type="Pfam" id="PF17042">
    <property type="entry name" value="NBD_C"/>
    <property type="match status" value="1"/>
</dbReference>
<name>A0ABT0YPY0_9BURK</name>
<keyword evidence="4 15" id="KW-0418">Kinase</keyword>
<comment type="catalytic activity">
    <reaction evidence="8">
        <text>3-dehydro-D-erythronate + ATP = 3-dehydro-4-O-phospho-D-erythronate + ADP + H(+)</text>
        <dbReference type="Rhea" id="RHEA:52556"/>
        <dbReference type="ChEBI" id="CHEBI:15378"/>
        <dbReference type="ChEBI" id="CHEBI:30616"/>
        <dbReference type="ChEBI" id="CHEBI:57958"/>
        <dbReference type="ChEBI" id="CHEBI:136593"/>
        <dbReference type="ChEBI" id="CHEBI:456216"/>
        <dbReference type="EC" id="2.7.1.217"/>
    </reaction>
</comment>
<protein>
    <recommendedName>
        <fullName evidence="11">3-oxo-tetronate kinase</fullName>
        <ecNumber evidence="10">2.7.1.217</ecNumber>
    </recommendedName>
    <alternativeName>
        <fullName evidence="12">3-dehydrotetronate 4-kinase</fullName>
    </alternativeName>
</protein>
<evidence type="ECO:0000259" key="13">
    <source>
        <dbReference type="Pfam" id="PF07005"/>
    </source>
</evidence>
<dbReference type="RefSeq" id="WP_251779230.1">
    <property type="nucleotide sequence ID" value="NZ_JAMKFE010000008.1"/>
</dbReference>
<evidence type="ECO:0000256" key="7">
    <source>
        <dbReference type="ARBA" id="ARBA00035898"/>
    </source>
</evidence>
<dbReference type="Gene3D" id="3.40.980.20">
    <property type="entry name" value="Four-carbon acid sugar kinase, nucleotide binding domain"/>
    <property type="match status" value="1"/>
</dbReference>
<dbReference type="GO" id="GO:0016301">
    <property type="term" value="F:kinase activity"/>
    <property type="evidence" value="ECO:0007669"/>
    <property type="project" value="UniProtKB-KW"/>
</dbReference>
<evidence type="ECO:0000256" key="2">
    <source>
        <dbReference type="ARBA" id="ARBA00022679"/>
    </source>
</evidence>
<evidence type="ECO:0000256" key="3">
    <source>
        <dbReference type="ARBA" id="ARBA00022741"/>
    </source>
</evidence>
<dbReference type="EC" id="2.7.1.217" evidence="10"/>
<proteinExistence type="inferred from homology"/>
<keyword evidence="3" id="KW-0547">Nucleotide-binding</keyword>
<evidence type="ECO:0000313" key="16">
    <source>
        <dbReference type="Proteomes" id="UP001165541"/>
    </source>
</evidence>
<evidence type="ECO:0000256" key="9">
    <source>
        <dbReference type="ARBA" id="ARBA00037335"/>
    </source>
</evidence>
<dbReference type="Pfam" id="PF07005">
    <property type="entry name" value="SBD_N"/>
    <property type="match status" value="1"/>
</dbReference>
<dbReference type="InterPro" id="IPR042213">
    <property type="entry name" value="NBD_C_sf"/>
</dbReference>
<gene>
    <name evidence="15" type="ORF">M8A51_14765</name>
</gene>
<keyword evidence="2" id="KW-0808">Transferase</keyword>
<keyword evidence="16" id="KW-1185">Reference proteome</keyword>
<dbReference type="InterPro" id="IPR037051">
    <property type="entry name" value="4-carb_acid_sugar_kinase_N_sf"/>
</dbReference>
<evidence type="ECO:0000256" key="6">
    <source>
        <dbReference type="ARBA" id="ARBA00023277"/>
    </source>
</evidence>
<keyword evidence="6" id="KW-0119">Carbohydrate metabolism</keyword>
<evidence type="ECO:0000256" key="11">
    <source>
        <dbReference type="ARBA" id="ARBA00039461"/>
    </source>
</evidence>
<evidence type="ECO:0000313" key="15">
    <source>
        <dbReference type="EMBL" id="MCM5680784.1"/>
    </source>
</evidence>
<evidence type="ECO:0000256" key="10">
    <source>
        <dbReference type="ARBA" id="ARBA00039095"/>
    </source>
</evidence>
<evidence type="ECO:0000256" key="8">
    <source>
        <dbReference type="ARBA" id="ARBA00036346"/>
    </source>
</evidence>
<feature type="domain" description="Four-carbon acid sugar kinase nucleotide binding" evidence="14">
    <location>
        <begin position="262"/>
        <end position="418"/>
    </location>
</feature>
<dbReference type="Proteomes" id="UP001165541">
    <property type="component" value="Unassembled WGS sequence"/>
</dbReference>
<evidence type="ECO:0000256" key="1">
    <source>
        <dbReference type="ARBA" id="ARBA00005715"/>
    </source>
</evidence>
<sequence>MSADTRRRITLGVIADDFTGATDVASMLVRGGMKTVQVVGVPQGGAPEADAVVVALKSRTAPAVEAVRDALAALHWLQDAGARQFYFKVCSTFDSTAKGNIGPVTEALQQALDSDFSIACPAFPENGRTVFRGHLFVGDELLSESSMRHHPLTPMTDANLVRVLQAQSRGKVGLVRHEVVVRGAAALRAAFEQLRAAQVRLAVVDAIDNDHLRHIAQACDGLLLLTAGSGVALGLPAVYQAHGWLQPDAKAAELAEVGGAAAVLSGSCSAATNAQVSHWLDAGRPAWRIDARDLAAGAPAAEQGLAWARERLAQGPVLIYATAQPHEVRDIQSELGAELAGHLVEQCLAHIAQGLVDAGVRRLVVAGGETSGAVVQALGVNQLRIGAPIDPGVPWTQAEGRPLQLALKSGNFGAVDFFVKALELSR</sequence>
<dbReference type="Gene3D" id="3.40.50.10840">
    <property type="entry name" value="Putative sugar-binding, N-terminal domain"/>
    <property type="match status" value="1"/>
</dbReference>
<dbReference type="InterPro" id="IPR050007">
    <property type="entry name" value="OtnK"/>
</dbReference>
<comment type="catalytic activity">
    <reaction evidence="7">
        <text>3-dehydro-L-erythronate + ATP = 3-dehydro-4-O-phospho-L-erythronate + ADP + H(+)</text>
        <dbReference type="Rhea" id="RHEA:52552"/>
        <dbReference type="ChEBI" id="CHEBI:15378"/>
        <dbReference type="ChEBI" id="CHEBI:30616"/>
        <dbReference type="ChEBI" id="CHEBI:136592"/>
        <dbReference type="ChEBI" id="CHEBI:136670"/>
        <dbReference type="ChEBI" id="CHEBI:456216"/>
        <dbReference type="EC" id="2.7.1.217"/>
    </reaction>
</comment>
<dbReference type="SUPFAM" id="SSF142764">
    <property type="entry name" value="YgbK-like"/>
    <property type="match status" value="1"/>
</dbReference>
<evidence type="ECO:0000256" key="5">
    <source>
        <dbReference type="ARBA" id="ARBA00022840"/>
    </source>
</evidence>
<comment type="similarity">
    <text evidence="1">Belongs to the four-carbon acid sugar kinase family.</text>
</comment>
<reference evidence="15" key="1">
    <citation type="submission" date="2022-05" db="EMBL/GenBank/DDBJ databases">
        <title>Schlegelella sp. nov., isolated from mangrove soil.</title>
        <authorList>
            <person name="Liu Y."/>
            <person name="Ge X."/>
            <person name="Liu W."/>
        </authorList>
    </citation>
    <scope>NUCLEOTIDE SEQUENCE</scope>
    <source>
        <strain evidence="15">S2-27</strain>
    </source>
</reference>
<comment type="caution">
    <text evidence="15">The sequence shown here is derived from an EMBL/GenBank/DDBJ whole genome shotgun (WGS) entry which is preliminary data.</text>
</comment>
<evidence type="ECO:0000256" key="12">
    <source>
        <dbReference type="ARBA" id="ARBA00041377"/>
    </source>
</evidence>
<evidence type="ECO:0000256" key="4">
    <source>
        <dbReference type="ARBA" id="ARBA00022777"/>
    </source>
</evidence>